<evidence type="ECO:0000313" key="2">
    <source>
        <dbReference type="WBParaSite" id="Hba_09231"/>
    </source>
</evidence>
<evidence type="ECO:0000313" key="1">
    <source>
        <dbReference type="Proteomes" id="UP000095283"/>
    </source>
</evidence>
<organism evidence="1 2">
    <name type="scientific">Heterorhabditis bacteriophora</name>
    <name type="common">Entomopathogenic nematode worm</name>
    <dbReference type="NCBI Taxonomy" id="37862"/>
    <lineage>
        <taxon>Eukaryota</taxon>
        <taxon>Metazoa</taxon>
        <taxon>Ecdysozoa</taxon>
        <taxon>Nematoda</taxon>
        <taxon>Chromadorea</taxon>
        <taxon>Rhabditida</taxon>
        <taxon>Rhabditina</taxon>
        <taxon>Rhabditomorpha</taxon>
        <taxon>Strongyloidea</taxon>
        <taxon>Heterorhabditidae</taxon>
        <taxon>Heterorhabditis</taxon>
    </lineage>
</organism>
<proteinExistence type="predicted"/>
<sequence>MHKQLQRVHQILVYGKKSVLLHDNARSCLTNDSTEIERTGLWNYLIQLTHQTSTIDYHFFKYLDNIL</sequence>
<dbReference type="WBParaSite" id="Hba_09231">
    <property type="protein sequence ID" value="Hba_09231"/>
    <property type="gene ID" value="Hba_09231"/>
</dbReference>
<reference evidence="2" key="1">
    <citation type="submission" date="2016-11" db="UniProtKB">
        <authorList>
            <consortium name="WormBaseParasite"/>
        </authorList>
    </citation>
    <scope>IDENTIFICATION</scope>
</reference>
<protein>
    <submittedName>
        <fullName evidence="2">DDE_3 domain-containing protein</fullName>
    </submittedName>
</protein>
<keyword evidence="1" id="KW-1185">Reference proteome</keyword>
<accession>A0A1I7WVT2</accession>
<dbReference type="AlphaFoldDB" id="A0A1I7WVT2"/>
<name>A0A1I7WVT2_HETBA</name>
<dbReference type="Proteomes" id="UP000095283">
    <property type="component" value="Unplaced"/>
</dbReference>